<reference evidence="2" key="1">
    <citation type="submission" date="2023-07" db="EMBL/GenBank/DDBJ databases">
        <title>Dyadobacter sp. nov 'subterranea' isolated from contaminted grondwater.</title>
        <authorList>
            <person name="Szabo I."/>
            <person name="Al-Omari J."/>
            <person name="Szerdahelyi S.G."/>
            <person name="Rado J."/>
        </authorList>
    </citation>
    <scope>NUCLEOTIDE SEQUENCE [LARGE SCALE GENOMIC DNA]</scope>
    <source>
        <strain evidence="2">UP-52</strain>
    </source>
</reference>
<accession>A0ABR9WHC2</accession>
<gene>
    <name evidence="1" type="ORF">IEE83_17825</name>
</gene>
<comment type="caution">
    <text evidence="1">The sequence shown here is derived from an EMBL/GenBank/DDBJ whole genome shotgun (WGS) entry which is preliminary data.</text>
</comment>
<dbReference type="RefSeq" id="WP_194121859.1">
    <property type="nucleotide sequence ID" value="NZ_JACYGY010000001.1"/>
</dbReference>
<name>A0ABR9WHC2_9BACT</name>
<proteinExistence type="predicted"/>
<evidence type="ECO:0000313" key="1">
    <source>
        <dbReference type="EMBL" id="MBE9463746.1"/>
    </source>
</evidence>
<dbReference type="Proteomes" id="UP000634134">
    <property type="component" value="Unassembled WGS sequence"/>
</dbReference>
<keyword evidence="2" id="KW-1185">Reference proteome</keyword>
<organism evidence="1 2">
    <name type="scientific">Dyadobacter subterraneus</name>
    <dbReference type="NCBI Taxonomy" id="2773304"/>
    <lineage>
        <taxon>Bacteria</taxon>
        <taxon>Pseudomonadati</taxon>
        <taxon>Bacteroidota</taxon>
        <taxon>Cytophagia</taxon>
        <taxon>Cytophagales</taxon>
        <taxon>Spirosomataceae</taxon>
        <taxon>Dyadobacter</taxon>
    </lineage>
</organism>
<protein>
    <submittedName>
        <fullName evidence="1">Uncharacterized protein</fullName>
    </submittedName>
</protein>
<dbReference type="EMBL" id="JACYGY010000001">
    <property type="protein sequence ID" value="MBE9463746.1"/>
    <property type="molecule type" value="Genomic_DNA"/>
</dbReference>
<sequence length="191" mass="21122">MRFNCLSLAFAILFMLSNCKKESDVLPDETQNGSNTFGCKVNGEIWLPKSSFGKPGIDLSYDPAFNGGTMSLKARNWFYTNKQQTISTASNINIAIGQLSKTGKYSFDSDIGQALGQYYIATLEDQSATEIMNCYYDEVGDKRTGTLTISKLDLQNGFISGTFDFILNKKDSLAGCKPVIKVTEGRFDVKF</sequence>
<evidence type="ECO:0000313" key="2">
    <source>
        <dbReference type="Proteomes" id="UP000634134"/>
    </source>
</evidence>